<dbReference type="InterPro" id="IPR043502">
    <property type="entry name" value="DNA/RNA_pol_sf"/>
</dbReference>
<dbReference type="PROSITE" id="PS50994">
    <property type="entry name" value="INTEGRASE"/>
    <property type="match status" value="1"/>
</dbReference>
<evidence type="ECO:0000256" key="5">
    <source>
        <dbReference type="ARBA" id="ARBA00022722"/>
    </source>
</evidence>
<dbReference type="PANTHER" id="PTHR37984">
    <property type="entry name" value="PROTEIN CBG26694"/>
    <property type="match status" value="1"/>
</dbReference>
<dbReference type="InterPro" id="IPR005162">
    <property type="entry name" value="Retrotrans_gag_dom"/>
</dbReference>
<feature type="domain" description="Integrase catalytic" evidence="18">
    <location>
        <begin position="971"/>
        <end position="1046"/>
    </location>
</feature>
<dbReference type="CDD" id="cd00303">
    <property type="entry name" value="retropepsin_like"/>
    <property type="match status" value="1"/>
</dbReference>
<evidence type="ECO:0000259" key="18">
    <source>
        <dbReference type="PROSITE" id="PS50994"/>
    </source>
</evidence>
<dbReference type="SUPFAM" id="SSF50630">
    <property type="entry name" value="Acid proteases"/>
    <property type="match status" value="1"/>
</dbReference>
<dbReference type="SUPFAM" id="SSF53098">
    <property type="entry name" value="Ribonuclease H-like"/>
    <property type="match status" value="1"/>
</dbReference>
<dbReference type="Gene3D" id="2.40.70.10">
    <property type="entry name" value="Acid Proteases"/>
    <property type="match status" value="1"/>
</dbReference>
<dbReference type="SUPFAM" id="SSF54160">
    <property type="entry name" value="Chromo domain-like"/>
    <property type="match status" value="1"/>
</dbReference>
<dbReference type="SUPFAM" id="SSF56672">
    <property type="entry name" value="DNA/RNA polymerases"/>
    <property type="match status" value="1"/>
</dbReference>
<dbReference type="Pfam" id="PF24626">
    <property type="entry name" value="SH3_Tf2-1"/>
    <property type="match status" value="1"/>
</dbReference>
<evidence type="ECO:0000256" key="9">
    <source>
        <dbReference type="ARBA" id="ARBA00022801"/>
    </source>
</evidence>
<dbReference type="PROSITE" id="PS00141">
    <property type="entry name" value="ASP_PROTEASE"/>
    <property type="match status" value="1"/>
</dbReference>
<evidence type="ECO:0000256" key="3">
    <source>
        <dbReference type="ARBA" id="ARBA00022679"/>
    </source>
</evidence>
<evidence type="ECO:0000256" key="6">
    <source>
        <dbReference type="ARBA" id="ARBA00022723"/>
    </source>
</evidence>
<keyword evidence="13" id="KW-0239">DNA-directed DNA polymerase</keyword>
<evidence type="ECO:0000256" key="17">
    <source>
        <dbReference type="SAM" id="MobiDB-lite"/>
    </source>
</evidence>
<dbReference type="InterPro" id="IPR016197">
    <property type="entry name" value="Chromo-like_dom_sf"/>
</dbReference>
<evidence type="ECO:0000256" key="2">
    <source>
        <dbReference type="ARBA" id="ARBA00022670"/>
    </source>
</evidence>
<dbReference type="CDD" id="cd01647">
    <property type="entry name" value="RT_LTR"/>
    <property type="match status" value="1"/>
</dbReference>
<keyword evidence="2" id="KW-0645">Protease</keyword>
<proteinExistence type="predicted"/>
<dbReference type="InterPro" id="IPR050951">
    <property type="entry name" value="Retrovirus_Pol_polyprotein"/>
</dbReference>
<feature type="compositionally biased region" description="Low complexity" evidence="17">
    <location>
        <begin position="275"/>
        <end position="291"/>
    </location>
</feature>
<keyword evidence="15" id="KW-0233">DNA recombination</keyword>
<evidence type="ECO:0000256" key="13">
    <source>
        <dbReference type="ARBA" id="ARBA00022932"/>
    </source>
</evidence>
<dbReference type="Pfam" id="PF08284">
    <property type="entry name" value="RVP_2"/>
    <property type="match status" value="1"/>
</dbReference>
<protein>
    <recommendedName>
        <fullName evidence="1">RNA-directed DNA polymerase</fullName>
        <ecNumber evidence="1">2.7.7.49</ecNumber>
    </recommendedName>
</protein>
<evidence type="ECO:0000256" key="1">
    <source>
        <dbReference type="ARBA" id="ARBA00012493"/>
    </source>
</evidence>
<sequence>MVTTRRNSDDDVPNFEAMIAAAVANALPNLTAALRTQITNDIRNGAGPSGGGGGDAIPQGIHVWIERFTKLKPLAFRSAATPAEAEDWITHMEKLFQVLGCPDNFKTRLAAFKLEGDALSWWKAHLRTQVGGDAFADTCTWVAFREIFYNRYFPASEQQRYEREYGSICQLDRENSGEYMERFTRLASFVGATAGDAQRQARHFKWGLKKWVLDRIVNTDYTNVAQVAAAARNIELLHESGNSNKRDKDSNRIQNRGQGQQENKGRYDQDQRFTGRNGNDRQGQGNYNQRQHMGQSTRDFNQGHASGSTSQRRSTETLPPPPLCTTCGKPHPGVCYKATGRYFTCGSTQHKVKDCPQVKQKQSMPADFARLPPPIGRVYATTRDQAAKTSGTITGILYIDDRTVFVLFDTGATHSIISTTFAKNLNMTPIPLIERVIISIPMKNHILIDHEYVNCPLRFDDRIRPANAFLFDIQPEFVYHGSSPLKSVKLISAMKARTLISHGEIEFGIELIPGAEPISKAPYRMAPVELKELKEQLQEMLENGFIRPSVSPWGAPVLFVKKKDGSMRLCIDYRELNRITIRNRYPLPRIDDLFDQLQGAKYFSKIDLRSGYHQLRSEEEHEQHLRIVLEILRQKKLYAKFSKCEFWLQQVAFLGHIVSADGIIMDSIKSWSYHKWPETYYGDSTSIYSDASKKGLGCVLMQHGKVIAYASRQLKPYEVNYPTHDLELAAVVFALKIWRTFCMRRWLELLKDYDTNIQYHPGKANVVADALSQKSGMIACFDSRILHDLERLDVIKEAQRDDGELWAIVQNVEDGKHTEFRVDDGGVVWFEDRLCVPNDQALREKVMTEAHSSPFTIHPGSTKMYRDLKQYFWWNGMKQDVATFVSKCMTCQQVKIEHQRASGLLQPLEIPMWKWDEISMDFVTGLPTTQKRHDAIWGGCYREKSLDCMVLRLLLCPTEIRSLRLIFWKGLQKAWGTRLKFSTAFHPQTDGQSERTIQTLEDMLRACALEWTGSWDEYLCLVEFAYNNSWHASIKAAPFELLYGRKCRAPICWDEVGERLIEGPELIEITNEKVAVAKEKLKEARSRQKSYADKHRRDLEFQVGDRVFLKVSPFRGVKRFGIKGKLSPRFIGPFEILERIGEVSYRLALPPQLSHVHDVFHVSLLRGYHYHPLHVASYPFDQIQPDMSLSEEPESILDRQERVMRNKVIPFVKILWKNHPEREATWETEESMRASYPHFFV</sequence>
<evidence type="ECO:0000256" key="7">
    <source>
        <dbReference type="ARBA" id="ARBA00022750"/>
    </source>
</evidence>
<keyword evidence="4" id="KW-0548">Nucleotidyltransferase</keyword>
<evidence type="ECO:0000256" key="16">
    <source>
        <dbReference type="SAM" id="Coils"/>
    </source>
</evidence>
<dbReference type="EMBL" id="BQNB010008482">
    <property type="protein sequence ID" value="GJS49981.1"/>
    <property type="molecule type" value="Genomic_DNA"/>
</dbReference>
<keyword evidence="8" id="KW-0255">Endonuclease</keyword>
<feature type="compositionally biased region" description="Polar residues" evidence="17">
    <location>
        <begin position="252"/>
        <end position="262"/>
    </location>
</feature>
<evidence type="ECO:0000313" key="20">
    <source>
        <dbReference type="Proteomes" id="UP001151760"/>
    </source>
</evidence>
<dbReference type="Gene3D" id="1.10.340.70">
    <property type="match status" value="1"/>
</dbReference>
<keyword evidence="20" id="KW-1185">Reference proteome</keyword>
<dbReference type="InterPro" id="IPR041588">
    <property type="entry name" value="Integrase_H2C2"/>
</dbReference>
<dbReference type="InterPro" id="IPR001584">
    <property type="entry name" value="Integrase_cat-core"/>
</dbReference>
<dbReference type="InterPro" id="IPR001969">
    <property type="entry name" value="Aspartic_peptidase_AS"/>
</dbReference>
<keyword evidence="6" id="KW-0479">Metal-binding</keyword>
<dbReference type="Gene3D" id="3.30.420.10">
    <property type="entry name" value="Ribonuclease H-like superfamily/Ribonuclease H"/>
    <property type="match status" value="1"/>
</dbReference>
<keyword evidence="9" id="KW-0378">Hydrolase</keyword>
<keyword evidence="10" id="KW-0460">Magnesium</keyword>
<evidence type="ECO:0000256" key="10">
    <source>
        <dbReference type="ARBA" id="ARBA00022842"/>
    </source>
</evidence>
<accession>A0ABQ4WAU9</accession>
<dbReference type="Gene3D" id="3.10.10.10">
    <property type="entry name" value="HIV Type 1 Reverse Transcriptase, subunit A, domain 1"/>
    <property type="match status" value="1"/>
</dbReference>
<keyword evidence="5" id="KW-0540">Nuclease</keyword>
<dbReference type="CDD" id="cd09274">
    <property type="entry name" value="RNase_HI_RT_Ty3"/>
    <property type="match status" value="1"/>
</dbReference>
<organism evidence="19 20">
    <name type="scientific">Tanacetum coccineum</name>
    <dbReference type="NCBI Taxonomy" id="301880"/>
    <lineage>
        <taxon>Eukaryota</taxon>
        <taxon>Viridiplantae</taxon>
        <taxon>Streptophyta</taxon>
        <taxon>Embryophyta</taxon>
        <taxon>Tracheophyta</taxon>
        <taxon>Spermatophyta</taxon>
        <taxon>Magnoliopsida</taxon>
        <taxon>eudicotyledons</taxon>
        <taxon>Gunneridae</taxon>
        <taxon>Pentapetalae</taxon>
        <taxon>asterids</taxon>
        <taxon>campanulids</taxon>
        <taxon>Asterales</taxon>
        <taxon>Asteraceae</taxon>
        <taxon>Asteroideae</taxon>
        <taxon>Anthemideae</taxon>
        <taxon>Anthemidinae</taxon>
        <taxon>Tanacetum</taxon>
    </lineage>
</organism>
<dbReference type="EC" id="2.7.7.49" evidence="1"/>
<reference evidence="19" key="2">
    <citation type="submission" date="2022-01" db="EMBL/GenBank/DDBJ databases">
        <authorList>
            <person name="Yamashiro T."/>
            <person name="Shiraishi A."/>
            <person name="Satake H."/>
            <person name="Nakayama K."/>
        </authorList>
    </citation>
    <scope>NUCLEOTIDE SEQUENCE</scope>
</reference>
<dbReference type="InterPro" id="IPR012337">
    <property type="entry name" value="RNaseH-like_sf"/>
</dbReference>
<keyword evidence="7" id="KW-0064">Aspartyl protease</keyword>
<evidence type="ECO:0000313" key="19">
    <source>
        <dbReference type="EMBL" id="GJS49981.1"/>
    </source>
</evidence>
<evidence type="ECO:0000256" key="12">
    <source>
        <dbReference type="ARBA" id="ARBA00022918"/>
    </source>
</evidence>
<feature type="compositionally biased region" description="Basic and acidic residues" evidence="17">
    <location>
        <begin position="263"/>
        <end position="273"/>
    </location>
</feature>
<reference evidence="19" key="1">
    <citation type="journal article" date="2022" name="Int. J. Mol. Sci.">
        <title>Draft Genome of Tanacetum Coccineum: Genomic Comparison of Closely Related Tanacetum-Family Plants.</title>
        <authorList>
            <person name="Yamashiro T."/>
            <person name="Shiraishi A."/>
            <person name="Nakayama K."/>
            <person name="Satake H."/>
        </authorList>
    </citation>
    <scope>NUCLEOTIDE SEQUENCE</scope>
</reference>
<keyword evidence="12" id="KW-0695">RNA-directed DNA polymerase</keyword>
<dbReference type="InterPro" id="IPR021109">
    <property type="entry name" value="Peptidase_aspartic_dom_sf"/>
</dbReference>
<evidence type="ECO:0000256" key="11">
    <source>
        <dbReference type="ARBA" id="ARBA00022908"/>
    </source>
</evidence>
<feature type="coiled-coil region" evidence="16">
    <location>
        <begin position="1067"/>
        <end position="1094"/>
    </location>
</feature>
<keyword evidence="14" id="KW-0238">DNA-binding</keyword>
<dbReference type="Gene3D" id="3.30.70.270">
    <property type="match status" value="2"/>
</dbReference>
<keyword evidence="11" id="KW-0229">DNA integration</keyword>
<dbReference type="InterPro" id="IPR041373">
    <property type="entry name" value="RT_RNaseH"/>
</dbReference>
<dbReference type="InterPro" id="IPR000477">
    <property type="entry name" value="RT_dom"/>
</dbReference>
<dbReference type="Proteomes" id="UP001151760">
    <property type="component" value="Unassembled WGS sequence"/>
</dbReference>
<feature type="region of interest" description="Disordered" evidence="17">
    <location>
        <begin position="239"/>
        <end position="322"/>
    </location>
</feature>
<dbReference type="InterPro" id="IPR043128">
    <property type="entry name" value="Rev_trsase/Diguanyl_cyclase"/>
</dbReference>
<dbReference type="InterPro" id="IPR056924">
    <property type="entry name" value="SH3_Tf2-1"/>
</dbReference>
<dbReference type="Pfam" id="PF03732">
    <property type="entry name" value="Retrotrans_gag"/>
    <property type="match status" value="1"/>
</dbReference>
<keyword evidence="3" id="KW-0808">Transferase</keyword>
<dbReference type="Pfam" id="PF00078">
    <property type="entry name" value="RVT_1"/>
    <property type="match status" value="1"/>
</dbReference>
<gene>
    <name evidence="19" type="ORF">Tco_0600102</name>
</gene>
<evidence type="ECO:0000256" key="15">
    <source>
        <dbReference type="ARBA" id="ARBA00023172"/>
    </source>
</evidence>
<feature type="compositionally biased region" description="Polar residues" evidence="17">
    <location>
        <begin position="292"/>
        <end position="312"/>
    </location>
</feature>
<dbReference type="Pfam" id="PF17921">
    <property type="entry name" value="Integrase_H2C2"/>
    <property type="match status" value="1"/>
</dbReference>
<evidence type="ECO:0000256" key="14">
    <source>
        <dbReference type="ARBA" id="ARBA00023125"/>
    </source>
</evidence>
<dbReference type="InterPro" id="IPR036397">
    <property type="entry name" value="RNaseH_sf"/>
</dbReference>
<name>A0ABQ4WAU9_9ASTR</name>
<dbReference type="PANTHER" id="PTHR37984:SF5">
    <property type="entry name" value="PROTEIN NYNRIN-LIKE"/>
    <property type="match status" value="1"/>
</dbReference>
<keyword evidence="16" id="KW-0175">Coiled coil</keyword>
<evidence type="ECO:0000256" key="4">
    <source>
        <dbReference type="ARBA" id="ARBA00022695"/>
    </source>
</evidence>
<evidence type="ECO:0000256" key="8">
    <source>
        <dbReference type="ARBA" id="ARBA00022759"/>
    </source>
</evidence>
<dbReference type="Pfam" id="PF17917">
    <property type="entry name" value="RT_RNaseH"/>
    <property type="match status" value="1"/>
</dbReference>
<comment type="caution">
    <text evidence="19">The sequence shown here is derived from an EMBL/GenBank/DDBJ whole genome shotgun (WGS) entry which is preliminary data.</text>
</comment>